<dbReference type="GO" id="GO:0034455">
    <property type="term" value="C:t-UTP complex"/>
    <property type="evidence" value="ECO:0007669"/>
    <property type="project" value="TreeGrafter"/>
</dbReference>
<dbReference type="AlphaFoldDB" id="I7AMX2"/>
<accession>I7AMX2</accession>
<dbReference type="EMBL" id="CP003523">
    <property type="protein sequence ID" value="AFN83099.1"/>
    <property type="molecule type" value="Genomic_DNA"/>
</dbReference>
<protein>
    <submittedName>
        <fullName evidence="1">Uncharacterized protein</fullName>
    </submittedName>
</protein>
<reference evidence="1 2" key="1">
    <citation type="journal article" date="2012" name="Proc. Natl. Acad. Sci. U.S.A.">
        <title>Gain and loss of multiple functionally related, horizontally transferred genes in the reduced genomes of two microsporidian parasites.</title>
        <authorList>
            <person name="Pombert J.-F."/>
            <person name="Selman M."/>
            <person name="Burki F."/>
            <person name="Bardell F.T."/>
            <person name="Farinelli L."/>
            <person name="Solter L.F."/>
            <person name="Whitman D.W."/>
            <person name="Weiss L.M."/>
            <person name="Corradi N."/>
            <person name="Keeling P.J."/>
        </authorList>
    </citation>
    <scope>NUCLEOTIDE SEQUENCE [LARGE SCALE GENOMIC DNA]</scope>
    <source>
        <strain evidence="1 2">SJ-2008</strain>
    </source>
</reference>
<dbReference type="PANTHER" id="PTHR44163">
    <property type="entry name" value="U3 SMALL NUCLEOLAR RNA-ASSOCIATED PROTEIN 4 HOMOLOG"/>
    <property type="match status" value="1"/>
</dbReference>
<dbReference type="RefSeq" id="XP_009264596.1">
    <property type="nucleotide sequence ID" value="XM_009266321.1"/>
</dbReference>
<dbReference type="GO" id="GO:0003723">
    <property type="term" value="F:RNA binding"/>
    <property type="evidence" value="ECO:0007669"/>
    <property type="project" value="TreeGrafter"/>
</dbReference>
<sequence length="620" mass="70123">MKLNLFKNIKRKPSSITAMSSNNSTIVLFRKDRTLELVDSYTFAPYFTIELEYGVVSSNFVDFNVVACGTECGKLVFFNTKTFNLVHEDTGGIPSNIAANTHGLDYRQSSFYYSVGCNVYEMKNMDADLVYRGYSAITSLLLSPDQSLVIGDADGKIKIIKSGKMTSELQLSSGKINMICHITGSTYVSVCEDGSFSYFDTDVGIVLQTSKVRNSSLNVCAYVNEKVHLSGADSRIIAFSRNGRKFIKSYQVDTHYAEVRNIEVDNGRILTSGEDTILSIVWPGPNKYFENKIFHRSVELGTSKTSRMFYINNRSSIDFYSFDIDDNDMVKDSNEENCEVLEDLIEDDKEVTFRLSRASAGNIGYKKQDYRYKVKICAEGNALCSSAPDDFSYLAYSNSMETRVINFNSSEGIKVRNGFDKANRLIAKKDFIVLQNHKHEILLIDVITGKELRKIIFDDYREAIYMIGDLLILGHSKTIYSISDTSISSKIDIKGKVVGACEFDKTHFIVFTMIKSLEPKKKYLVYKVSLNGSYAAERVKYFETYALITSVSLFKNKIIFTNFNAIQMLDNEMKEEKYPLGAVIYGCDAMQDEVIVIQDSWNNIRLGLPPSVFKEKFSNK</sequence>
<dbReference type="GO" id="GO:0032040">
    <property type="term" value="C:small-subunit processome"/>
    <property type="evidence" value="ECO:0007669"/>
    <property type="project" value="TreeGrafter"/>
</dbReference>
<name>I7AMX2_ENCRO</name>
<dbReference type="Gene3D" id="2.130.10.10">
    <property type="entry name" value="YVTN repeat-like/Quinoprotein amine dehydrogenase"/>
    <property type="match status" value="1"/>
</dbReference>
<dbReference type="Proteomes" id="UP000010094">
    <property type="component" value="Chromosome VI"/>
</dbReference>
<dbReference type="GO" id="GO:0000462">
    <property type="term" value="P:maturation of SSU-rRNA from tricistronic rRNA transcript (SSU-rRNA, 5.8S rRNA, LSU-rRNA)"/>
    <property type="evidence" value="ECO:0007669"/>
    <property type="project" value="InterPro"/>
</dbReference>
<dbReference type="InterPro" id="IPR036322">
    <property type="entry name" value="WD40_repeat_dom_sf"/>
</dbReference>
<dbReference type="GeneID" id="20521401"/>
<dbReference type="KEGG" id="ero:EROM_060040"/>
<dbReference type="PANTHER" id="PTHR44163:SF1">
    <property type="entry name" value="U3 SMALL NUCLEOLAR RNA-ASSOCIATED PROTEIN 4 HOMOLOG"/>
    <property type="match status" value="1"/>
</dbReference>
<dbReference type="InterPro" id="IPR046351">
    <property type="entry name" value="UTP4"/>
</dbReference>
<dbReference type="GO" id="GO:0030686">
    <property type="term" value="C:90S preribosome"/>
    <property type="evidence" value="ECO:0007669"/>
    <property type="project" value="InterPro"/>
</dbReference>
<dbReference type="SUPFAM" id="SSF50978">
    <property type="entry name" value="WD40 repeat-like"/>
    <property type="match status" value="1"/>
</dbReference>
<proteinExistence type="predicted"/>
<evidence type="ECO:0000313" key="2">
    <source>
        <dbReference type="Proteomes" id="UP000010094"/>
    </source>
</evidence>
<dbReference type="HOGENOM" id="CLU_030361_0_0_1"/>
<dbReference type="OrthoDB" id="2186662at2759"/>
<organism evidence="1 2">
    <name type="scientific">Encephalitozoon romaleae (strain SJ-2008)</name>
    <name type="common">Microsporidian parasite</name>
    <dbReference type="NCBI Taxonomy" id="1178016"/>
    <lineage>
        <taxon>Eukaryota</taxon>
        <taxon>Fungi</taxon>
        <taxon>Fungi incertae sedis</taxon>
        <taxon>Microsporidia</taxon>
        <taxon>Unikaryonidae</taxon>
        <taxon>Encephalitozoon</taxon>
    </lineage>
</organism>
<dbReference type="VEuPathDB" id="MicrosporidiaDB:EROM_060040"/>
<keyword evidence="2" id="KW-1185">Reference proteome</keyword>
<gene>
    <name evidence="1" type="ordered locus">EROM_060040</name>
</gene>
<evidence type="ECO:0000313" key="1">
    <source>
        <dbReference type="EMBL" id="AFN83099.1"/>
    </source>
</evidence>
<dbReference type="InterPro" id="IPR015943">
    <property type="entry name" value="WD40/YVTN_repeat-like_dom_sf"/>
</dbReference>